<dbReference type="EMBL" id="JAVRHN010000003">
    <property type="protein sequence ID" value="MDT0685760.1"/>
    <property type="molecule type" value="Genomic_DNA"/>
</dbReference>
<comment type="caution">
    <text evidence="1">The sequence shown here is derived from an EMBL/GenBank/DDBJ whole genome shotgun (WGS) entry which is preliminary data.</text>
</comment>
<keyword evidence="2" id="KW-1185">Reference proteome</keyword>
<gene>
    <name evidence="1" type="ORF">RM541_05260</name>
</gene>
<sequence length="124" mass="14459">MKQISGILLLLCFALRPLYQVVNITYYQFNIDLIIEKYCVNKDKPAMQCNGKCHLNSQLDKFENSKDDRKSTISSTFLPVYFQQAFTYKVAFQNIELLTNNWKIPQLFSTKFIQGIEHPPNLSV</sequence>
<dbReference type="RefSeq" id="WP_311499171.1">
    <property type="nucleotide sequence ID" value="NZ_JAVRHN010000003.1"/>
</dbReference>
<proteinExistence type="predicted"/>
<protein>
    <submittedName>
        <fullName evidence="1">Uncharacterized protein</fullName>
    </submittedName>
</protein>
<reference evidence="1 2" key="1">
    <citation type="submission" date="2023-09" db="EMBL/GenBank/DDBJ databases">
        <authorList>
            <person name="Rey-Velasco X."/>
        </authorList>
    </citation>
    <scope>NUCLEOTIDE SEQUENCE [LARGE SCALE GENOMIC DNA]</scope>
    <source>
        <strain evidence="1 2">F225</strain>
    </source>
</reference>
<organism evidence="1 2">
    <name type="scientific">Autumnicola psychrophila</name>
    <dbReference type="NCBI Taxonomy" id="3075592"/>
    <lineage>
        <taxon>Bacteria</taxon>
        <taxon>Pseudomonadati</taxon>
        <taxon>Bacteroidota</taxon>
        <taxon>Flavobacteriia</taxon>
        <taxon>Flavobacteriales</taxon>
        <taxon>Flavobacteriaceae</taxon>
        <taxon>Autumnicola</taxon>
    </lineage>
</organism>
<evidence type="ECO:0000313" key="2">
    <source>
        <dbReference type="Proteomes" id="UP001253848"/>
    </source>
</evidence>
<name>A0ABU3DPW4_9FLAO</name>
<accession>A0ABU3DPW4</accession>
<evidence type="ECO:0000313" key="1">
    <source>
        <dbReference type="EMBL" id="MDT0685760.1"/>
    </source>
</evidence>
<dbReference type="Proteomes" id="UP001253848">
    <property type="component" value="Unassembled WGS sequence"/>
</dbReference>